<dbReference type="EMBL" id="FNXT01000031">
    <property type="protein sequence ID" value="SZX59862.1"/>
    <property type="molecule type" value="Genomic_DNA"/>
</dbReference>
<organism evidence="5 6">
    <name type="scientific">Tetradesmus obliquus</name>
    <name type="common">Green alga</name>
    <name type="synonym">Acutodesmus obliquus</name>
    <dbReference type="NCBI Taxonomy" id="3088"/>
    <lineage>
        <taxon>Eukaryota</taxon>
        <taxon>Viridiplantae</taxon>
        <taxon>Chlorophyta</taxon>
        <taxon>core chlorophytes</taxon>
        <taxon>Chlorophyceae</taxon>
        <taxon>CS clade</taxon>
        <taxon>Sphaeropleales</taxon>
        <taxon>Scenedesmaceae</taxon>
        <taxon>Tetradesmus</taxon>
    </lineage>
</organism>
<feature type="region of interest" description="Disordered" evidence="4">
    <location>
        <begin position="437"/>
        <end position="460"/>
    </location>
</feature>
<dbReference type="Gene3D" id="1.25.40.20">
    <property type="entry name" value="Ankyrin repeat-containing domain"/>
    <property type="match status" value="3"/>
</dbReference>
<dbReference type="PROSITE" id="PS50297">
    <property type="entry name" value="ANK_REP_REGION"/>
    <property type="match status" value="3"/>
</dbReference>
<name>A0A383V504_TETOB</name>
<dbReference type="PANTHER" id="PTHR24198">
    <property type="entry name" value="ANKYRIN REPEAT AND PROTEIN KINASE DOMAIN-CONTAINING PROTEIN"/>
    <property type="match status" value="1"/>
</dbReference>
<evidence type="ECO:0000313" key="6">
    <source>
        <dbReference type="Proteomes" id="UP000256970"/>
    </source>
</evidence>
<dbReference type="Pfam" id="PF00023">
    <property type="entry name" value="Ank"/>
    <property type="match status" value="1"/>
</dbReference>
<feature type="repeat" description="ANK" evidence="3">
    <location>
        <begin position="113"/>
        <end position="138"/>
    </location>
</feature>
<reference evidence="5 6" key="1">
    <citation type="submission" date="2016-10" db="EMBL/GenBank/DDBJ databases">
        <authorList>
            <person name="Cai Z."/>
        </authorList>
    </citation>
    <scope>NUCLEOTIDE SEQUENCE [LARGE SCALE GENOMIC DNA]</scope>
</reference>
<dbReference type="InterPro" id="IPR002110">
    <property type="entry name" value="Ankyrin_rpt"/>
</dbReference>
<keyword evidence="2 3" id="KW-0040">ANK repeat</keyword>
<feature type="repeat" description="ANK" evidence="3">
    <location>
        <begin position="42"/>
        <end position="74"/>
    </location>
</feature>
<dbReference type="InterPro" id="IPR036770">
    <property type="entry name" value="Ankyrin_rpt-contain_sf"/>
</dbReference>
<feature type="repeat" description="ANK" evidence="3">
    <location>
        <begin position="485"/>
        <end position="517"/>
    </location>
</feature>
<keyword evidence="1" id="KW-0677">Repeat</keyword>
<sequence length="573" mass="58043">MSSTAVLGFIKDINNKNIKAVNDRLKKDKPNQRYSDPKAEGLVYTLLHAAAATGSQEITAALLKAGADVNAKDSKGKTPLAWLASHTNSEPHLKVAELLLKQKDIDIQAASSSKATPLHEAAAAGNTALVQLLLQKGACPTDSSPGYPPLHAACQGASSSGQARMPVVELLLQAASEQLQQQDAAGFTALMRLLQRGMWSDARQLLAAGDCSLNAQAPTGETALLLACSCAAPDLQLVSDLLAAGASAAAQDSPARNTPLLLAVKAGGPASVALAQLLLQAGSCQEPATVAGRARPGDAPLQDRCNINASNAAGETALSLAAAAALAGKAAAPAAGAGKGAAAAAAAAAQSSVDAAQQLLAVVLSGRPAVPEQLGATLLEAGLSGKLPDAVTAQLVALLPAEAVARAAAAACLPQPLTFQGLLGLKLHRTAVAHLVKSSGKEPGAPQDAAGNSHLHNAVSGPEDLPDLVAALLAVGLPADAVNGDGDTALHVAARAGHVEACRALVAGGADVMRRNNKNRVPGNQLQLPEQTKAYLAEAEEAWRLAKEQKNHQLWDAKMKATQTASAFGIRVT</sequence>
<dbReference type="AlphaFoldDB" id="A0A383V504"/>
<dbReference type="STRING" id="3088.A0A383V504"/>
<proteinExistence type="predicted"/>
<dbReference type="SMART" id="SM00248">
    <property type="entry name" value="ANK"/>
    <property type="match status" value="8"/>
</dbReference>
<keyword evidence="6" id="KW-1185">Reference proteome</keyword>
<dbReference type="Proteomes" id="UP000256970">
    <property type="component" value="Unassembled WGS sequence"/>
</dbReference>
<evidence type="ECO:0000256" key="1">
    <source>
        <dbReference type="ARBA" id="ARBA00022737"/>
    </source>
</evidence>
<evidence type="ECO:0000256" key="4">
    <source>
        <dbReference type="SAM" id="MobiDB-lite"/>
    </source>
</evidence>
<protein>
    <submittedName>
        <fullName evidence="5">Uncharacterized protein</fullName>
    </submittedName>
</protein>
<evidence type="ECO:0000313" key="5">
    <source>
        <dbReference type="EMBL" id="SZX59862.1"/>
    </source>
</evidence>
<evidence type="ECO:0000256" key="2">
    <source>
        <dbReference type="ARBA" id="ARBA00023043"/>
    </source>
</evidence>
<gene>
    <name evidence="5" type="ORF">BQ4739_LOCUS464</name>
</gene>
<evidence type="ECO:0000256" key="3">
    <source>
        <dbReference type="PROSITE-ProRule" id="PRU00023"/>
    </source>
</evidence>
<dbReference type="PROSITE" id="PS50088">
    <property type="entry name" value="ANK_REPEAT"/>
    <property type="match status" value="3"/>
</dbReference>
<dbReference type="SUPFAM" id="SSF48403">
    <property type="entry name" value="Ankyrin repeat"/>
    <property type="match status" value="2"/>
</dbReference>
<dbReference type="PANTHER" id="PTHR24198:SF165">
    <property type="entry name" value="ANKYRIN REPEAT-CONTAINING PROTEIN-RELATED"/>
    <property type="match status" value="1"/>
</dbReference>
<accession>A0A383V504</accession>
<dbReference type="Pfam" id="PF12796">
    <property type="entry name" value="Ank_2"/>
    <property type="match status" value="2"/>
</dbReference>